<evidence type="ECO:0000313" key="2">
    <source>
        <dbReference type="Proteomes" id="UP000567179"/>
    </source>
</evidence>
<gene>
    <name evidence="1" type="ORF">D9619_013293</name>
</gene>
<protein>
    <recommendedName>
        <fullName evidence="3">F-box domain-containing protein</fullName>
    </recommendedName>
</protein>
<accession>A0A8H5BS95</accession>
<dbReference type="SUPFAM" id="SSF52047">
    <property type="entry name" value="RNI-like"/>
    <property type="match status" value="1"/>
</dbReference>
<dbReference type="AlphaFoldDB" id="A0A8H5BS95"/>
<dbReference type="EMBL" id="JAACJJ010000004">
    <property type="protein sequence ID" value="KAF5328425.1"/>
    <property type="molecule type" value="Genomic_DNA"/>
</dbReference>
<dbReference type="Gene3D" id="3.80.10.10">
    <property type="entry name" value="Ribonuclease Inhibitor"/>
    <property type="match status" value="1"/>
</dbReference>
<organism evidence="1 2">
    <name type="scientific">Psilocybe cf. subviscida</name>
    <dbReference type="NCBI Taxonomy" id="2480587"/>
    <lineage>
        <taxon>Eukaryota</taxon>
        <taxon>Fungi</taxon>
        <taxon>Dikarya</taxon>
        <taxon>Basidiomycota</taxon>
        <taxon>Agaricomycotina</taxon>
        <taxon>Agaricomycetes</taxon>
        <taxon>Agaricomycetidae</taxon>
        <taxon>Agaricales</taxon>
        <taxon>Agaricineae</taxon>
        <taxon>Strophariaceae</taxon>
        <taxon>Psilocybe</taxon>
    </lineage>
</organism>
<proteinExistence type="predicted"/>
<name>A0A8H5BS95_9AGAR</name>
<comment type="caution">
    <text evidence="1">The sequence shown here is derived from an EMBL/GenBank/DDBJ whole genome shotgun (WGS) entry which is preliminary data.</text>
</comment>
<reference evidence="1 2" key="1">
    <citation type="journal article" date="2020" name="ISME J.">
        <title>Uncovering the hidden diversity of litter-decomposition mechanisms in mushroom-forming fungi.</title>
        <authorList>
            <person name="Floudas D."/>
            <person name="Bentzer J."/>
            <person name="Ahren D."/>
            <person name="Johansson T."/>
            <person name="Persson P."/>
            <person name="Tunlid A."/>
        </authorList>
    </citation>
    <scope>NUCLEOTIDE SEQUENCE [LARGE SCALE GENOMIC DNA]</scope>
    <source>
        <strain evidence="1 2">CBS 101986</strain>
    </source>
</reference>
<evidence type="ECO:0008006" key="3">
    <source>
        <dbReference type="Google" id="ProtNLM"/>
    </source>
</evidence>
<dbReference type="Proteomes" id="UP000567179">
    <property type="component" value="Unassembled WGS sequence"/>
</dbReference>
<sequence length="496" mass="56170">MIWREVNNLHALFSIMAPMASNQEYFNVVYNFVEVPSATGWRRFETYAMLVHTLVYTPTGGSGGRGHISRAALRDIAQTRTPLDVFPNLHTLKWHSPRLSSEVNEEDIPIPSDAALFMHAGIRSLEFSLHELLPLSQRRDFLDDIPQRTPFLTKIDLRTTSNTSVIDLEDNIRALAHHLPSLQLVCLPKGYLTRRIAEVLSTSPALHELQLGMNWDEDYDEPRENFVPVLPAGRFPALNKLTVAVSFADAACLINTVTPKNGLDEIFLTSQNPSREDMERVLQICANKHKRIQRLNIQCKDDEQHPPFTFQTLCSLKKLSSLTALEISHRSPIVMSPAEFISTISSIPQLTRLCFNQAPLYCETASLGLAVLPVIARSCKHLTELKLFLDATLPLPDEESYDREDFFVKLKYLSLGVSVITQKACQPVAMFLATHLPFGCTLLYGGDWIVNMKIAVRHGELFGIARKRIELWCHVKSLVQFSERIRIQERRWASAS</sequence>
<evidence type="ECO:0000313" key="1">
    <source>
        <dbReference type="EMBL" id="KAF5328425.1"/>
    </source>
</evidence>
<keyword evidence="2" id="KW-1185">Reference proteome</keyword>
<dbReference type="OrthoDB" id="2447803at2759"/>
<dbReference type="InterPro" id="IPR032675">
    <property type="entry name" value="LRR_dom_sf"/>
</dbReference>